<evidence type="ECO:0000259" key="2">
    <source>
        <dbReference type="Pfam" id="PF02541"/>
    </source>
</evidence>
<dbReference type="SUPFAM" id="SSF101447">
    <property type="entry name" value="Formin homology 2 domain (FH2 domain)"/>
    <property type="match status" value="1"/>
</dbReference>
<dbReference type="Gene3D" id="1.10.3210.10">
    <property type="entry name" value="Hypothetical protein af1432"/>
    <property type="match status" value="1"/>
</dbReference>
<evidence type="ECO:0000313" key="4">
    <source>
        <dbReference type="EMBL" id="KAK9292390.1"/>
    </source>
</evidence>
<evidence type="ECO:0000313" key="5">
    <source>
        <dbReference type="Proteomes" id="UP001415857"/>
    </source>
</evidence>
<dbReference type="FunFam" id="1.10.3210.10:FF:000025">
    <property type="entry name" value="Exopolyphosphatase"/>
    <property type="match status" value="1"/>
</dbReference>
<dbReference type="GO" id="GO:0016462">
    <property type="term" value="F:pyrophosphatase activity"/>
    <property type="evidence" value="ECO:0007669"/>
    <property type="project" value="TreeGrafter"/>
</dbReference>
<dbReference type="Gene3D" id="3.30.420.40">
    <property type="match status" value="1"/>
</dbReference>
<dbReference type="PANTHER" id="PTHR30005">
    <property type="entry name" value="EXOPOLYPHOSPHATASE"/>
    <property type="match status" value="1"/>
</dbReference>
<proteinExistence type="predicted"/>
<dbReference type="Proteomes" id="UP001415857">
    <property type="component" value="Unassembled WGS sequence"/>
</dbReference>
<comment type="caution">
    <text evidence="4">The sequence shown here is derived from an EMBL/GenBank/DDBJ whole genome shotgun (WGS) entry which is preliminary data.</text>
</comment>
<dbReference type="CDD" id="cd24006">
    <property type="entry name" value="ASKHA_NBD_PPX_GppA"/>
    <property type="match status" value="1"/>
</dbReference>
<dbReference type="Pfam" id="PF21447">
    <property type="entry name" value="Ppx-GppA_III"/>
    <property type="match status" value="1"/>
</dbReference>
<feature type="domain" description="Ppx/GppA phosphatase N-terminal" evidence="2">
    <location>
        <begin position="49"/>
        <end position="337"/>
    </location>
</feature>
<evidence type="ECO:0008006" key="6">
    <source>
        <dbReference type="Google" id="ProtNLM"/>
    </source>
</evidence>
<gene>
    <name evidence="4" type="ORF">L1049_020357</name>
</gene>
<sequence>MATTLPPPPPPPPPPPTTTYPNPTNPNLFAAVDMGTNSFKMVVVRADPTSGKFLALDRLKEPVLLGQSMPSTTTKPSISTQSQLRAITALHKFTQFLQSYNITSYRFVATSAVREAANQQDFLHRIREELGLDVDVLSGEEEAKYIYLGVLQFLPFYHKLVLGIDIGGGSTEFVLGKNGRVVFAASVRLGHVGLTEGFVKNGEICRMRDHIRSVLRESGLIEKVKTLGFEIAVGSSGTIRAIERAVFHGYGRGLVDDGVVFGEIRRDWRFSREELNSVVEKLCGEDEKIRRDGFFKRRSEFIVAGAVLLKEIFEMLGIEEMEVSGYALGEGVIAERLAGVCDDYDLTVNARWRSVVRLATRFSSQKRMKCAAQCAGIAKEIFEGVRKCSELAESPNKLAVTLDDKDLEYLEAACLLHNIGLFTGKKGYHKQSYHIIMDGDHLHSYGTEEVKLIALLARHHRKKFLKFDHKSFQGYPNEVKQKFRILCAIIRISVVVQQYQCVNFERIEFSHSHEGFKLVLSEIKNQPPDDIVQPVAEGFEAELSQELEHFKMVFQQKLSVVVPSSISESS</sequence>
<dbReference type="InterPro" id="IPR003695">
    <property type="entry name" value="Ppx_GppA_N"/>
</dbReference>
<dbReference type="Pfam" id="PF02541">
    <property type="entry name" value="Ppx-GppA"/>
    <property type="match status" value="1"/>
</dbReference>
<accession>A0AAP0XAP2</accession>
<dbReference type="AlphaFoldDB" id="A0AAP0XAP2"/>
<protein>
    <recommendedName>
        <fullName evidence="6">Exopolyphosphatase</fullName>
    </recommendedName>
</protein>
<evidence type="ECO:0000259" key="3">
    <source>
        <dbReference type="Pfam" id="PF21447"/>
    </source>
</evidence>
<dbReference type="Gene3D" id="3.30.420.150">
    <property type="entry name" value="Exopolyphosphatase. Domain 2"/>
    <property type="match status" value="1"/>
</dbReference>
<dbReference type="SUPFAM" id="SSF53067">
    <property type="entry name" value="Actin-like ATPase domain"/>
    <property type="match status" value="2"/>
</dbReference>
<evidence type="ECO:0000256" key="1">
    <source>
        <dbReference type="SAM" id="MobiDB-lite"/>
    </source>
</evidence>
<dbReference type="InterPro" id="IPR050273">
    <property type="entry name" value="GppA/Ppx_hydrolase"/>
</dbReference>
<keyword evidence="5" id="KW-1185">Reference proteome</keyword>
<dbReference type="PANTHER" id="PTHR30005:SF0">
    <property type="entry name" value="RETROGRADE REGULATION PROTEIN 2"/>
    <property type="match status" value="1"/>
</dbReference>
<name>A0AAP0XAP2_LIQFO</name>
<dbReference type="EMBL" id="JBBPBK010000001">
    <property type="protein sequence ID" value="KAK9292390.1"/>
    <property type="molecule type" value="Genomic_DNA"/>
</dbReference>
<feature type="compositionally biased region" description="Pro residues" evidence="1">
    <location>
        <begin position="1"/>
        <end position="18"/>
    </location>
</feature>
<reference evidence="4 5" key="1">
    <citation type="journal article" date="2024" name="Plant J.">
        <title>Genome sequences and population genomics reveal climatic adaptation and genomic divergence between two closely related sweetgum species.</title>
        <authorList>
            <person name="Xu W.Q."/>
            <person name="Ren C.Q."/>
            <person name="Zhang X.Y."/>
            <person name="Comes H.P."/>
            <person name="Liu X.H."/>
            <person name="Li Y.G."/>
            <person name="Kettle C.J."/>
            <person name="Jalonen R."/>
            <person name="Gaisberger H."/>
            <person name="Ma Y.Z."/>
            <person name="Qiu Y.X."/>
        </authorList>
    </citation>
    <scope>NUCLEOTIDE SEQUENCE [LARGE SCALE GENOMIC DNA]</scope>
    <source>
        <strain evidence="4">Hangzhou</strain>
    </source>
</reference>
<dbReference type="InterPro" id="IPR043129">
    <property type="entry name" value="ATPase_NBD"/>
</dbReference>
<organism evidence="4 5">
    <name type="scientific">Liquidambar formosana</name>
    <name type="common">Formosan gum</name>
    <dbReference type="NCBI Taxonomy" id="63359"/>
    <lineage>
        <taxon>Eukaryota</taxon>
        <taxon>Viridiplantae</taxon>
        <taxon>Streptophyta</taxon>
        <taxon>Embryophyta</taxon>
        <taxon>Tracheophyta</taxon>
        <taxon>Spermatophyta</taxon>
        <taxon>Magnoliopsida</taxon>
        <taxon>eudicotyledons</taxon>
        <taxon>Gunneridae</taxon>
        <taxon>Pentapetalae</taxon>
        <taxon>Saxifragales</taxon>
        <taxon>Altingiaceae</taxon>
        <taxon>Liquidambar</taxon>
    </lineage>
</organism>
<feature type="region of interest" description="Disordered" evidence="1">
    <location>
        <begin position="1"/>
        <end position="26"/>
    </location>
</feature>
<dbReference type="SUPFAM" id="SSF109604">
    <property type="entry name" value="HD-domain/PDEase-like"/>
    <property type="match status" value="1"/>
</dbReference>
<dbReference type="InterPro" id="IPR048950">
    <property type="entry name" value="Ppx_GppA_C"/>
</dbReference>
<feature type="domain" description="Ppx/GppA phosphatase C-terminal" evidence="3">
    <location>
        <begin position="351"/>
        <end position="516"/>
    </location>
</feature>